<dbReference type="RefSeq" id="WP_079687545.1">
    <property type="nucleotide sequence ID" value="NZ_FUZU01000002.1"/>
</dbReference>
<dbReference type="Gene3D" id="3.40.50.720">
    <property type="entry name" value="NAD(P)-binding Rossmann-like Domain"/>
    <property type="match status" value="1"/>
</dbReference>
<keyword evidence="4" id="KW-1185">Reference proteome</keyword>
<proteinExistence type="predicted"/>
<dbReference type="InterPro" id="IPR018931">
    <property type="entry name" value="DUF2520"/>
</dbReference>
<dbReference type="SUPFAM" id="SSF51735">
    <property type="entry name" value="NAD(P)-binding Rossmann-fold domains"/>
    <property type="match status" value="1"/>
</dbReference>
<evidence type="ECO:0000259" key="2">
    <source>
        <dbReference type="Pfam" id="PF10728"/>
    </source>
</evidence>
<feature type="domain" description="DUF2520" evidence="2">
    <location>
        <begin position="129"/>
        <end position="253"/>
    </location>
</feature>
<name>A0A1T5LCQ3_9BACT</name>
<dbReference type="EMBL" id="FUZU01000002">
    <property type="protein sequence ID" value="SKC73753.1"/>
    <property type="molecule type" value="Genomic_DNA"/>
</dbReference>
<gene>
    <name evidence="3" type="ORF">SAMN05660236_2979</name>
</gene>
<dbReference type="STRING" id="688867.SAMN05660236_2979"/>
<protein>
    <submittedName>
        <fullName evidence="3">Predicted oxidoreductase, contains short-chain dehydrogenase (SDR) and DUF2520 domains</fullName>
    </submittedName>
</protein>
<reference evidence="3 4" key="1">
    <citation type="submission" date="2017-02" db="EMBL/GenBank/DDBJ databases">
        <authorList>
            <person name="Peterson S.W."/>
        </authorList>
    </citation>
    <scope>NUCLEOTIDE SEQUENCE [LARGE SCALE GENOMIC DNA]</scope>
    <source>
        <strain evidence="3 4">DSM 25262</strain>
    </source>
</reference>
<dbReference type="InterPro" id="IPR008927">
    <property type="entry name" value="6-PGluconate_DH-like_C_sf"/>
</dbReference>
<sequence length="259" mass="28859">MTLVSFIGSGNVAWHLAPALDNTDFAVREVYSRNPAHASALVDKLYEAEVKATLDFSTSNSHVFIIAVSDDAVESVVQEIILPENAILVHTSGSLPLDVLRYAATPDIGVFYPLQTFSKSKKVDFKEVPLFIESENTETEKILISMAKAISKHVHKISSQERKAMHVAAVFASNFTNHMLTVSQEIMKENKLSFDWLKPLIAETVNKSLTIGPENAQTGPARRGDFETLDKHMEFLQQDESVAELYKVISQHIVDKYHS</sequence>
<dbReference type="InterPro" id="IPR037108">
    <property type="entry name" value="TM1727-like_C_sf"/>
</dbReference>
<dbReference type="Pfam" id="PF03807">
    <property type="entry name" value="F420_oxidored"/>
    <property type="match status" value="1"/>
</dbReference>
<dbReference type="PANTHER" id="PTHR40459:SF1">
    <property type="entry name" value="CONSERVED HYPOTHETICAL ALANINE AND LEUCINE RICH PROTEIN"/>
    <property type="match status" value="1"/>
</dbReference>
<dbReference type="AlphaFoldDB" id="A0A1T5LCQ3"/>
<dbReference type="Gene3D" id="1.10.1040.20">
    <property type="entry name" value="ProC-like, C-terminal domain"/>
    <property type="match status" value="1"/>
</dbReference>
<organism evidence="3 4">
    <name type="scientific">Ohtaekwangia koreensis</name>
    <dbReference type="NCBI Taxonomy" id="688867"/>
    <lineage>
        <taxon>Bacteria</taxon>
        <taxon>Pseudomonadati</taxon>
        <taxon>Bacteroidota</taxon>
        <taxon>Cytophagia</taxon>
        <taxon>Cytophagales</taxon>
        <taxon>Fulvivirgaceae</taxon>
        <taxon>Ohtaekwangia</taxon>
    </lineage>
</organism>
<dbReference type="InterPro" id="IPR028939">
    <property type="entry name" value="P5C_Rdtase_cat_N"/>
</dbReference>
<dbReference type="PANTHER" id="PTHR40459">
    <property type="entry name" value="CONSERVED HYPOTHETICAL ALANINE AND LEUCINE RICH PROTEIN"/>
    <property type="match status" value="1"/>
</dbReference>
<accession>A0A1T5LCQ3</accession>
<dbReference type="Pfam" id="PF10728">
    <property type="entry name" value="DUF2520"/>
    <property type="match status" value="1"/>
</dbReference>
<dbReference type="SUPFAM" id="SSF48179">
    <property type="entry name" value="6-phosphogluconate dehydrogenase C-terminal domain-like"/>
    <property type="match status" value="1"/>
</dbReference>
<evidence type="ECO:0000259" key="1">
    <source>
        <dbReference type="Pfam" id="PF03807"/>
    </source>
</evidence>
<evidence type="ECO:0000313" key="3">
    <source>
        <dbReference type="EMBL" id="SKC73753.1"/>
    </source>
</evidence>
<evidence type="ECO:0000313" key="4">
    <source>
        <dbReference type="Proteomes" id="UP000190961"/>
    </source>
</evidence>
<dbReference type="InterPro" id="IPR036291">
    <property type="entry name" value="NAD(P)-bd_dom_sf"/>
</dbReference>
<feature type="domain" description="Pyrroline-5-carboxylate reductase catalytic N-terminal" evidence="1">
    <location>
        <begin position="4"/>
        <end position="89"/>
    </location>
</feature>
<dbReference type="OrthoDB" id="9810755at2"/>
<dbReference type="Proteomes" id="UP000190961">
    <property type="component" value="Unassembled WGS sequence"/>
</dbReference>